<accession>A0A481YS37</accession>
<sequence>MTGSSYVWKVIYGEIPVIMIGNGVGMPLSCEVISEGIPIRMVYEGLGGLLWIMAEHLADGWCKVNQRDGKELAEMEEEEMHQEAGFLKLWVASEYPHAYDMINEEDIEDLYYEGIFKIAMENILEDGRPLPASELAYYTQDLCEIDLYEVSKNEGGDIAAIVFEEWVTEKHPQIYSRMLEYQTTQEKNIFEYIG</sequence>
<reference evidence="1" key="1">
    <citation type="journal article" date="2019" name="MBio">
        <title>Virus Genomes from Deep Sea Sediments Expand the Ocean Megavirome and Support Independent Origins of Viral Gigantism.</title>
        <authorList>
            <person name="Backstrom D."/>
            <person name="Yutin N."/>
            <person name="Jorgensen S.L."/>
            <person name="Dharamshi J."/>
            <person name="Homa F."/>
            <person name="Zaremba-Niedwiedzka K."/>
            <person name="Spang A."/>
            <person name="Wolf Y.I."/>
            <person name="Koonin E.V."/>
            <person name="Ettema T.J."/>
        </authorList>
    </citation>
    <scope>NUCLEOTIDE SEQUENCE</scope>
</reference>
<gene>
    <name evidence="1" type="ORF">LCMAC101_01420</name>
</gene>
<protein>
    <submittedName>
        <fullName evidence="1">Uncharacterized protein</fullName>
    </submittedName>
</protein>
<dbReference type="EMBL" id="MK500327">
    <property type="protein sequence ID" value="QBK85555.1"/>
    <property type="molecule type" value="Genomic_DNA"/>
</dbReference>
<organism evidence="1">
    <name type="scientific">Marseillevirus LCMAC101</name>
    <dbReference type="NCBI Taxonomy" id="2506602"/>
    <lineage>
        <taxon>Viruses</taxon>
        <taxon>Varidnaviria</taxon>
        <taxon>Bamfordvirae</taxon>
        <taxon>Nucleocytoviricota</taxon>
        <taxon>Megaviricetes</taxon>
        <taxon>Pimascovirales</taxon>
        <taxon>Pimascovirales incertae sedis</taxon>
        <taxon>Marseilleviridae</taxon>
    </lineage>
</organism>
<proteinExistence type="predicted"/>
<evidence type="ECO:0000313" key="1">
    <source>
        <dbReference type="EMBL" id="QBK85555.1"/>
    </source>
</evidence>
<name>A0A481YS37_9VIRU</name>